<evidence type="ECO:0000313" key="5">
    <source>
        <dbReference type="Proteomes" id="UP000002028"/>
    </source>
</evidence>
<dbReference type="KEGG" id="sli:Slin_2144"/>
<dbReference type="PANTHER" id="PTHR40841">
    <property type="entry name" value="SIDEROPHORE TRIACETYLFUSARININE C ESTERASE"/>
    <property type="match status" value="1"/>
</dbReference>
<keyword evidence="2" id="KW-0378">Hydrolase</keyword>
<organism evidence="4 5">
    <name type="scientific">Spirosoma linguale (strain ATCC 33905 / DSM 74 / LMG 10896 / Claus 1)</name>
    <dbReference type="NCBI Taxonomy" id="504472"/>
    <lineage>
        <taxon>Bacteria</taxon>
        <taxon>Pseudomonadati</taxon>
        <taxon>Bacteroidota</taxon>
        <taxon>Cytophagia</taxon>
        <taxon>Cytophagales</taxon>
        <taxon>Cytophagaceae</taxon>
        <taxon>Spirosoma</taxon>
    </lineage>
</organism>
<keyword evidence="3" id="KW-0802">TPR repeat</keyword>
<dbReference type="SUPFAM" id="SSF48452">
    <property type="entry name" value="TPR-like"/>
    <property type="match status" value="1"/>
</dbReference>
<dbReference type="InterPro" id="IPR011990">
    <property type="entry name" value="TPR-like_helical_dom_sf"/>
</dbReference>
<evidence type="ECO:0000313" key="4">
    <source>
        <dbReference type="EMBL" id="ADB38172.1"/>
    </source>
</evidence>
<accession>D2QDP2</accession>
<dbReference type="PANTHER" id="PTHR40841:SF2">
    <property type="entry name" value="SIDEROPHORE-DEGRADING ESTERASE (EUROFUNG)"/>
    <property type="match status" value="1"/>
</dbReference>
<dbReference type="GO" id="GO:0016788">
    <property type="term" value="F:hydrolase activity, acting on ester bonds"/>
    <property type="evidence" value="ECO:0007669"/>
    <property type="project" value="TreeGrafter"/>
</dbReference>
<dbReference type="HOGENOM" id="CLU_039834_0_1_10"/>
<dbReference type="RefSeq" id="WP_012926718.1">
    <property type="nucleotide sequence ID" value="NC_013730.1"/>
</dbReference>
<keyword evidence="5" id="KW-1185">Reference proteome</keyword>
<dbReference type="InterPro" id="IPR029058">
    <property type="entry name" value="AB_hydrolase_fold"/>
</dbReference>
<dbReference type="InterPro" id="IPR000801">
    <property type="entry name" value="Esterase-like"/>
</dbReference>
<evidence type="ECO:0000256" key="3">
    <source>
        <dbReference type="PROSITE-ProRule" id="PRU00339"/>
    </source>
</evidence>
<dbReference type="InterPro" id="IPR052558">
    <property type="entry name" value="Siderophore_Hydrolase_D"/>
</dbReference>
<dbReference type="ESTHER" id="spild-d2qdp2">
    <property type="family name" value="A85-IroE-IroD-Fes-Yiel"/>
</dbReference>
<sequence length="400" mass="45713">MNIRLWLTCWTLWFLPQLINAQVADNRLCVGTSNQIYSTLLKETRTVWVHLPAHSDPKQRYPVLYVLDGENHFGATVGMTQQMAGVWPEMIVVGITNTVRERDLTPARSTTDTHQPVVYSGQEDFLQFIGQELIPYIDSRFPTTSYRLLSGHSLGGLTVINALLYNTQLFNAYIALEPSLWWDNQQFLQAVEKKLATKTFTNTSLFMAVANPTLATGLDTVRALRDTTAKTMLYRSVTQFIKGLRRYPNNGLRWNSQFFPDERHGTIQLVGQYKALTTLFDYYPFRTSQFENHPELDMDSVLVAHYKTVSARLGYTVLPSEELVNNLGYTSMGLGQPQKAYAFFKRNVETYPKSANAYDSLGDYFVWQGEKIKAIAAFRHALSLQETADTRRKLDELLKK</sequence>
<dbReference type="PROSITE" id="PS50005">
    <property type="entry name" value="TPR"/>
    <property type="match status" value="1"/>
</dbReference>
<gene>
    <name evidence="4" type="ordered locus">Slin_2144</name>
</gene>
<dbReference type="Proteomes" id="UP000002028">
    <property type="component" value="Chromosome"/>
</dbReference>
<dbReference type="AlphaFoldDB" id="D2QDP2"/>
<name>D2QDP2_SPILD</name>
<dbReference type="InterPro" id="IPR019734">
    <property type="entry name" value="TPR_rpt"/>
</dbReference>
<reference evidence="4 5" key="1">
    <citation type="journal article" date="2010" name="Stand. Genomic Sci.">
        <title>Complete genome sequence of Spirosoma linguale type strain (1).</title>
        <authorList>
            <person name="Lail K."/>
            <person name="Sikorski J."/>
            <person name="Saunders E."/>
            <person name="Lapidus A."/>
            <person name="Glavina Del Rio T."/>
            <person name="Copeland A."/>
            <person name="Tice H."/>
            <person name="Cheng J.-F."/>
            <person name="Lucas S."/>
            <person name="Nolan M."/>
            <person name="Bruce D."/>
            <person name="Goodwin L."/>
            <person name="Pitluck S."/>
            <person name="Ivanova N."/>
            <person name="Mavromatis K."/>
            <person name="Ovchinnikova G."/>
            <person name="Pati A."/>
            <person name="Chen A."/>
            <person name="Palaniappan K."/>
            <person name="Land M."/>
            <person name="Hauser L."/>
            <person name="Chang Y.-J."/>
            <person name="Jeffries C.D."/>
            <person name="Chain P."/>
            <person name="Brettin T."/>
            <person name="Detter J.C."/>
            <person name="Schuetze A."/>
            <person name="Rohde M."/>
            <person name="Tindall B.J."/>
            <person name="Goeker M."/>
            <person name="Bristow J."/>
            <person name="Eisen J.A."/>
            <person name="Markowitz V."/>
            <person name="Hugenholtz P."/>
            <person name="Kyrpides N.C."/>
            <person name="Klenk H.-P."/>
            <person name="Chen F."/>
        </authorList>
    </citation>
    <scope>NUCLEOTIDE SEQUENCE [LARGE SCALE GENOMIC DNA]</scope>
    <source>
        <strain evidence="5">ATCC 33905 / DSM 74 / LMG 10896 / Claus 1</strain>
    </source>
</reference>
<dbReference type="Pfam" id="PF00756">
    <property type="entry name" value="Esterase"/>
    <property type="match status" value="1"/>
</dbReference>
<dbReference type="Gene3D" id="3.40.50.1820">
    <property type="entry name" value="alpha/beta hydrolase"/>
    <property type="match status" value="1"/>
</dbReference>
<protein>
    <submittedName>
        <fullName evidence="4">Esterase</fullName>
    </submittedName>
</protein>
<dbReference type="STRING" id="504472.Slin_2144"/>
<dbReference type="eggNOG" id="COG2819">
    <property type="taxonomic scope" value="Bacteria"/>
</dbReference>
<evidence type="ECO:0000256" key="2">
    <source>
        <dbReference type="ARBA" id="ARBA00022801"/>
    </source>
</evidence>
<evidence type="ECO:0000256" key="1">
    <source>
        <dbReference type="ARBA" id="ARBA00005622"/>
    </source>
</evidence>
<proteinExistence type="inferred from homology"/>
<feature type="repeat" description="TPR" evidence="3">
    <location>
        <begin position="355"/>
        <end position="388"/>
    </location>
</feature>
<comment type="similarity">
    <text evidence="1">Belongs to the esterase D family.</text>
</comment>
<dbReference type="SMART" id="SM00028">
    <property type="entry name" value="TPR"/>
    <property type="match status" value="2"/>
</dbReference>
<dbReference type="EMBL" id="CP001769">
    <property type="protein sequence ID" value="ADB38172.1"/>
    <property type="molecule type" value="Genomic_DNA"/>
</dbReference>
<dbReference type="SUPFAM" id="SSF53474">
    <property type="entry name" value="alpha/beta-Hydrolases"/>
    <property type="match status" value="1"/>
</dbReference>